<gene>
    <name evidence="1" type="ORF">S12H4_62167</name>
</gene>
<organism evidence="1">
    <name type="scientific">marine sediment metagenome</name>
    <dbReference type="NCBI Taxonomy" id="412755"/>
    <lineage>
        <taxon>unclassified sequences</taxon>
        <taxon>metagenomes</taxon>
        <taxon>ecological metagenomes</taxon>
    </lineage>
</organism>
<dbReference type="EMBL" id="BARW01041572">
    <property type="protein sequence ID" value="GAJ16902.1"/>
    <property type="molecule type" value="Genomic_DNA"/>
</dbReference>
<comment type="caution">
    <text evidence="1">The sequence shown here is derived from an EMBL/GenBank/DDBJ whole genome shotgun (WGS) entry which is preliminary data.</text>
</comment>
<dbReference type="AlphaFoldDB" id="X1VFT1"/>
<feature type="non-terminal residue" evidence="1">
    <location>
        <position position="92"/>
    </location>
</feature>
<name>X1VFT1_9ZZZZ</name>
<feature type="non-terminal residue" evidence="1">
    <location>
        <position position="1"/>
    </location>
</feature>
<reference evidence="1" key="1">
    <citation type="journal article" date="2014" name="Front. Microbiol.">
        <title>High frequency of phylogenetically diverse reductive dehalogenase-homologous genes in deep subseafloor sedimentary metagenomes.</title>
        <authorList>
            <person name="Kawai M."/>
            <person name="Futagami T."/>
            <person name="Toyoda A."/>
            <person name="Takaki Y."/>
            <person name="Nishi S."/>
            <person name="Hori S."/>
            <person name="Arai W."/>
            <person name="Tsubouchi T."/>
            <person name="Morono Y."/>
            <person name="Uchiyama I."/>
            <person name="Ito T."/>
            <person name="Fujiyama A."/>
            <person name="Inagaki F."/>
            <person name="Takami H."/>
        </authorList>
    </citation>
    <scope>NUCLEOTIDE SEQUENCE</scope>
    <source>
        <strain evidence="1">Expedition CK06-06</strain>
    </source>
</reference>
<evidence type="ECO:0000313" key="1">
    <source>
        <dbReference type="EMBL" id="GAJ16902.1"/>
    </source>
</evidence>
<proteinExistence type="predicted"/>
<protein>
    <submittedName>
        <fullName evidence="1">Uncharacterized protein</fullName>
    </submittedName>
</protein>
<sequence length="92" mass="10783">LISIDLMSLKTLKDYDTMGWRGEFYFKVDGPKVFKARFPNKGTIKLQRNQNFTSKADMNVWSQFKTVKAGRDAIERIKVILREQDHLKKNST</sequence>
<accession>X1VFT1</accession>